<feature type="compositionally biased region" description="Low complexity" evidence="1">
    <location>
        <begin position="543"/>
        <end position="553"/>
    </location>
</feature>
<feature type="compositionally biased region" description="Polar residues" evidence="1">
    <location>
        <begin position="615"/>
        <end position="629"/>
    </location>
</feature>
<name>A0A2X0NFZ9_9BASI</name>
<dbReference type="GO" id="GO:0016491">
    <property type="term" value="F:oxidoreductase activity"/>
    <property type="evidence" value="ECO:0007669"/>
    <property type="project" value="TreeGrafter"/>
</dbReference>
<dbReference type="Pfam" id="PF08643">
    <property type="entry name" value="DUF1776"/>
    <property type="match status" value="1"/>
</dbReference>
<feature type="region of interest" description="Disordered" evidence="1">
    <location>
        <begin position="503"/>
        <end position="629"/>
    </location>
</feature>
<dbReference type="Proteomes" id="UP000249723">
    <property type="component" value="Unassembled WGS sequence"/>
</dbReference>
<evidence type="ECO:0000256" key="1">
    <source>
        <dbReference type="SAM" id="MobiDB-lite"/>
    </source>
</evidence>
<sequence length="629" mass="66724">MPNTSASPDEDGLAQFLEQAEQAFASAWNALATMSPQLNALPSEIHDSLNEIYNRLTNNGTLSVLPSSWTETPVAWAYDSSSPSAASPAPAVVAAPPASSSPIAFVGRHPYLVAFVVTSGGLGTAYYLNPGATSRVLRPVTSRLPVELASLSPRSWVKRARGGPVRPARLLQHGHIEIRKEAVLVLGCDSSLFADLALDLEARGFVVIATVSNPNAVDALEKRSRGWLKVLVLDGNDATSVAPFLRSLATALSLRFPLRSAGDPFARPAHALVLSACINALSIDADKNDLTPVEAMDIDTVRRYVGEKIATFTGIVRGVVPILRSAANRPEAPSGVFLHLAPSTSPLSLPFDSLASASDAAISSLLTSLRRELHATSSPSNIRVKSLSLGLFDIQASPTSTRKTAENLSTRISSLYSTSLSTRSTVLTTHHRKGTFPKRLHSRVFHILTRSAVASLWIPSCVGAGAWTHRVATNWYPQWVMDSFLRMQNWLYTMYFSRRIGGSSSPASTSTRLGGGAVGSVPPSYASATSHHRQRPPLPPTPTTSAHTSASASGQGHQNPPSLRPGGASREKSTSTPATSSRAASTASSEESGTEDLLSSSMHDDAGMGSFVHVPSTSSSQQGLFRQEV</sequence>
<protein>
    <submittedName>
        <fullName evidence="2">BZ3500_MvSof-1268-A1-R1_Chr4-2g06937 protein</fullName>
    </submittedName>
</protein>
<dbReference type="AlphaFoldDB" id="A0A2X0NFZ9"/>
<proteinExistence type="predicted"/>
<dbReference type="Gene3D" id="3.40.50.720">
    <property type="entry name" value="NAD(P)-binding Rossmann-like Domain"/>
    <property type="match status" value="1"/>
</dbReference>
<organism evidence="2 3">
    <name type="scientific">Microbotryum saponariae</name>
    <dbReference type="NCBI Taxonomy" id="289078"/>
    <lineage>
        <taxon>Eukaryota</taxon>
        <taxon>Fungi</taxon>
        <taxon>Dikarya</taxon>
        <taxon>Basidiomycota</taxon>
        <taxon>Pucciniomycotina</taxon>
        <taxon>Microbotryomycetes</taxon>
        <taxon>Microbotryales</taxon>
        <taxon>Microbotryaceae</taxon>
        <taxon>Microbotryum</taxon>
    </lineage>
</organism>
<dbReference type="STRING" id="289078.A0A2X0NFZ9"/>
<gene>
    <name evidence="2" type="ORF">BZ3500_MVSOF-1268-A1-R1_CHR4-2G06937</name>
</gene>
<reference evidence="3" key="1">
    <citation type="submission" date="2016-10" db="EMBL/GenBank/DDBJ databases">
        <authorList>
            <person name="Jeantristanb JTB J.-T."/>
            <person name="Ricardo R."/>
        </authorList>
    </citation>
    <scope>NUCLEOTIDE SEQUENCE [LARGE SCALE GENOMIC DNA]</scope>
</reference>
<dbReference type="InterPro" id="IPR013952">
    <property type="entry name" value="DUF1776_fun"/>
</dbReference>
<dbReference type="InterPro" id="IPR036291">
    <property type="entry name" value="NAD(P)-bd_dom_sf"/>
</dbReference>
<feature type="compositionally biased region" description="Low complexity" evidence="1">
    <location>
        <begin position="574"/>
        <end position="591"/>
    </location>
</feature>
<feature type="compositionally biased region" description="Polar residues" evidence="1">
    <location>
        <begin position="503"/>
        <end position="512"/>
    </location>
</feature>
<dbReference type="OrthoDB" id="5308060at2759"/>
<dbReference type="SUPFAM" id="SSF51735">
    <property type="entry name" value="NAD(P)-binding Rossmann-fold domains"/>
    <property type="match status" value="1"/>
</dbReference>
<dbReference type="PANTHER" id="PTHR43313:SF1">
    <property type="entry name" value="3BETA-HYDROXYSTEROID DEHYDROGENASE DHS-16"/>
    <property type="match status" value="1"/>
</dbReference>
<keyword evidence="3" id="KW-1185">Reference proteome</keyword>
<evidence type="ECO:0000313" key="2">
    <source>
        <dbReference type="EMBL" id="SCZ97023.1"/>
    </source>
</evidence>
<accession>A0A2X0NFZ9</accession>
<dbReference type="EMBL" id="FMWP01000092">
    <property type="protein sequence ID" value="SCZ97023.1"/>
    <property type="molecule type" value="Genomic_DNA"/>
</dbReference>
<dbReference type="GO" id="GO:0008202">
    <property type="term" value="P:steroid metabolic process"/>
    <property type="evidence" value="ECO:0007669"/>
    <property type="project" value="TreeGrafter"/>
</dbReference>
<dbReference type="PANTHER" id="PTHR43313">
    <property type="entry name" value="SHORT-CHAIN DEHYDROGENASE/REDUCTASE FAMILY 9C"/>
    <property type="match status" value="1"/>
</dbReference>
<evidence type="ECO:0000313" key="3">
    <source>
        <dbReference type="Proteomes" id="UP000249723"/>
    </source>
</evidence>